<name>A0A1Y1UKJ2_9TREE</name>
<keyword evidence="6" id="KW-1185">Reference proteome</keyword>
<evidence type="ECO:0000313" key="6">
    <source>
        <dbReference type="Proteomes" id="UP000193218"/>
    </source>
</evidence>
<feature type="region of interest" description="Disordered" evidence="2">
    <location>
        <begin position="126"/>
        <end position="150"/>
    </location>
</feature>
<dbReference type="InParanoid" id="A0A1Y1UKJ2"/>
<dbReference type="AlphaFoldDB" id="A0A1Y1UKJ2"/>
<dbReference type="RefSeq" id="XP_021871632.1">
    <property type="nucleotide sequence ID" value="XM_022015507.1"/>
</dbReference>
<evidence type="ECO:0000256" key="3">
    <source>
        <dbReference type="SAM" id="SignalP"/>
    </source>
</evidence>
<dbReference type="PANTHER" id="PTHR35185">
    <property type="entry name" value="SERINE/THREONINE-RICH PROTEIN ADG2-RELATED"/>
    <property type="match status" value="1"/>
</dbReference>
<dbReference type="Pfam" id="PF10342">
    <property type="entry name" value="Kre9_KNH"/>
    <property type="match status" value="1"/>
</dbReference>
<feature type="signal peptide" evidence="3">
    <location>
        <begin position="1"/>
        <end position="20"/>
    </location>
</feature>
<dbReference type="Proteomes" id="UP000193218">
    <property type="component" value="Unassembled WGS sequence"/>
</dbReference>
<gene>
    <name evidence="5" type="ORF">BD324DRAFT_622712</name>
</gene>
<dbReference type="InterPro" id="IPR018466">
    <property type="entry name" value="Kre9/Knh1-like_N"/>
</dbReference>
<dbReference type="GeneID" id="33557316"/>
<organism evidence="5 6">
    <name type="scientific">Kockovaella imperatae</name>
    <dbReference type="NCBI Taxonomy" id="4999"/>
    <lineage>
        <taxon>Eukaryota</taxon>
        <taxon>Fungi</taxon>
        <taxon>Dikarya</taxon>
        <taxon>Basidiomycota</taxon>
        <taxon>Agaricomycotina</taxon>
        <taxon>Tremellomycetes</taxon>
        <taxon>Tremellales</taxon>
        <taxon>Cuniculitremaceae</taxon>
        <taxon>Kockovaella</taxon>
    </lineage>
</organism>
<dbReference type="OrthoDB" id="5316007at2759"/>
<feature type="domain" description="Yeast cell wall synthesis Kre9/Knh1-like N-terminal" evidence="4">
    <location>
        <begin position="25"/>
        <end position="124"/>
    </location>
</feature>
<feature type="region of interest" description="Disordered" evidence="2">
    <location>
        <begin position="68"/>
        <end position="89"/>
    </location>
</feature>
<evidence type="ECO:0000313" key="5">
    <source>
        <dbReference type="EMBL" id="ORX37645.1"/>
    </source>
</evidence>
<sequence>MYSSSQAVISAIILAALANGISVNSPNAYSEWQSGTSSQTVTWTAVSTDPSSFLIQLVNQQGFLPNGPVTLSSSTNTGSPNQQNSATVSYPSGSWPEGHGFQINLMSSDQNNAAILAQSNQFNITSGGSSSNSNSVSVANAVPSSSSGVPPITLTNGAAVQTTGTSQSTLTSLPAGYTGDATGGIPNAVTSTKGAAPSQFGKPGPFIGFLIAAAGVFGVMI</sequence>
<feature type="chain" id="PRO_5012869709" description="Yeast cell wall synthesis Kre9/Knh1-like N-terminal domain-containing protein" evidence="3">
    <location>
        <begin position="21"/>
        <end position="221"/>
    </location>
</feature>
<reference evidence="5 6" key="1">
    <citation type="submission" date="2017-03" db="EMBL/GenBank/DDBJ databases">
        <title>Widespread Adenine N6-methylation of Active Genes in Fungi.</title>
        <authorList>
            <consortium name="DOE Joint Genome Institute"/>
            <person name="Mondo S.J."/>
            <person name="Dannebaum R.O."/>
            <person name="Kuo R.C."/>
            <person name="Louie K.B."/>
            <person name="Bewick A.J."/>
            <person name="Labutti K."/>
            <person name="Haridas S."/>
            <person name="Kuo A."/>
            <person name="Salamov A."/>
            <person name="Ahrendt S.R."/>
            <person name="Lau R."/>
            <person name="Bowen B.P."/>
            <person name="Lipzen A."/>
            <person name="Sullivan W."/>
            <person name="Andreopoulos W.B."/>
            <person name="Clum A."/>
            <person name="Lindquist E."/>
            <person name="Daum C."/>
            <person name="Northen T.R."/>
            <person name="Ramamoorthy G."/>
            <person name="Schmitz R.J."/>
            <person name="Gryganskyi A."/>
            <person name="Culley D."/>
            <person name="Magnuson J."/>
            <person name="James T.Y."/>
            <person name="O'Malley M.A."/>
            <person name="Stajich J.E."/>
            <person name="Spatafora J.W."/>
            <person name="Visel A."/>
            <person name="Grigoriev I.V."/>
        </authorList>
    </citation>
    <scope>NUCLEOTIDE SEQUENCE [LARGE SCALE GENOMIC DNA]</scope>
    <source>
        <strain evidence="5 6">NRRL Y-17943</strain>
    </source>
</reference>
<dbReference type="EMBL" id="NBSH01000005">
    <property type="protein sequence ID" value="ORX37645.1"/>
    <property type="molecule type" value="Genomic_DNA"/>
</dbReference>
<accession>A0A1Y1UKJ2</accession>
<keyword evidence="1 3" id="KW-0732">Signal</keyword>
<dbReference type="InterPro" id="IPR052479">
    <property type="entry name" value="GPI-anchor_Adhesion_Reg"/>
</dbReference>
<dbReference type="PANTHER" id="PTHR35185:SF1">
    <property type="entry name" value="UPF0619 GPI-ANCHORED MEMBRANE PROTEIN C1322.10"/>
    <property type="match status" value="1"/>
</dbReference>
<evidence type="ECO:0000259" key="4">
    <source>
        <dbReference type="Pfam" id="PF10342"/>
    </source>
</evidence>
<comment type="caution">
    <text evidence="5">The sequence shown here is derived from an EMBL/GenBank/DDBJ whole genome shotgun (WGS) entry which is preliminary data.</text>
</comment>
<evidence type="ECO:0000256" key="2">
    <source>
        <dbReference type="SAM" id="MobiDB-lite"/>
    </source>
</evidence>
<protein>
    <recommendedName>
        <fullName evidence="4">Yeast cell wall synthesis Kre9/Knh1-like N-terminal domain-containing protein</fullName>
    </recommendedName>
</protein>
<proteinExistence type="predicted"/>
<dbReference type="STRING" id="4999.A0A1Y1UKJ2"/>
<evidence type="ECO:0000256" key="1">
    <source>
        <dbReference type="ARBA" id="ARBA00022729"/>
    </source>
</evidence>